<keyword evidence="8 10" id="KW-0472">Membrane</keyword>
<comment type="function">
    <text evidence="9">Probably part of an ABC transporter complex. Responsible for energy coupling to the transport system.</text>
</comment>
<keyword evidence="6 10" id="KW-0067">ATP-binding</keyword>
<keyword evidence="5 10" id="KW-0547">Nucleotide-binding</keyword>
<evidence type="ECO:0000313" key="13">
    <source>
        <dbReference type="Proteomes" id="UP000069526"/>
    </source>
</evidence>
<dbReference type="PANTHER" id="PTHR43553">
    <property type="entry name" value="HEAVY METAL TRANSPORTER"/>
    <property type="match status" value="1"/>
</dbReference>
<dbReference type="GO" id="GO:0006824">
    <property type="term" value="P:cobalt ion transport"/>
    <property type="evidence" value="ECO:0007669"/>
    <property type="project" value="InterPro"/>
</dbReference>
<dbReference type="GO" id="GO:0005524">
    <property type="term" value="F:ATP binding"/>
    <property type="evidence" value="ECO:0007669"/>
    <property type="project" value="UniProtKB-UniRule"/>
</dbReference>
<dbReference type="SMART" id="SM00382">
    <property type="entry name" value="AAA"/>
    <property type="match status" value="1"/>
</dbReference>
<dbReference type="InterPro" id="IPR003439">
    <property type="entry name" value="ABC_transporter-like_ATP-bd"/>
</dbReference>
<dbReference type="Pfam" id="PF00005">
    <property type="entry name" value="ABC_tran"/>
    <property type="match status" value="1"/>
</dbReference>
<comment type="similarity">
    <text evidence="2 10">Belongs to the ABC transporter superfamily.</text>
</comment>
<evidence type="ECO:0000256" key="5">
    <source>
        <dbReference type="ARBA" id="ARBA00022741"/>
    </source>
</evidence>
<dbReference type="InterPro" id="IPR050095">
    <property type="entry name" value="ECF_ABC_transporter_ATP-bd"/>
</dbReference>
<dbReference type="RefSeq" id="WP_044766544.1">
    <property type="nucleotide sequence ID" value="NZ_CEIH01000020.1"/>
</dbReference>
<reference evidence="12 13" key="1">
    <citation type="submission" date="2016-02" db="EMBL/GenBank/DDBJ databases">
        <authorList>
            <consortium name="Pathogen Informatics"/>
        </authorList>
    </citation>
    <scope>NUCLEOTIDE SEQUENCE [LARGE SCALE GENOMIC DNA]</scope>
    <source>
        <strain evidence="12 13">SS1013</strain>
    </source>
</reference>
<comment type="subcellular location">
    <subcellularLocation>
        <location evidence="1 10">Cell membrane</location>
        <topology evidence="1 10">Peripheral membrane protein</topology>
    </subcellularLocation>
</comment>
<dbReference type="InterPro" id="IPR017871">
    <property type="entry name" value="ABC_transporter-like_CS"/>
</dbReference>
<sequence length="282" mass="32170">MLGVENISYTYNVEFGKVLEDVTMDFDKGQIVGVLGANGSGKSTLMKVIMGLYQPQNGKVFYQERPLVYSKKALYAYRQEVGIVFQDPEQQLFYSVVEDDVALALRNLSYPESEIKERVDKALKDMHIEHLRNQPVHYLSFGQKKKVAIAGVLALQPKYLLLDEPTAGLDPRGRNHMMFLMKKLAKQGTKIILTSHDMDLMYDCCDYVYLLDKGKLVLEGEVGNVFLEEEILEKARLSLPWLVKLHLAMGLPLAENEQEFFERLGKDYGKIIDDSRNSFGCR</sequence>
<evidence type="ECO:0000256" key="9">
    <source>
        <dbReference type="ARBA" id="ARBA00025157"/>
    </source>
</evidence>
<dbReference type="PROSITE" id="PS00211">
    <property type="entry name" value="ABC_TRANSPORTER_1"/>
    <property type="match status" value="1"/>
</dbReference>
<dbReference type="InterPro" id="IPR027417">
    <property type="entry name" value="P-loop_NTPase"/>
</dbReference>
<protein>
    <recommendedName>
        <fullName evidence="10">ABC transporter ATP-binding protein</fullName>
    </recommendedName>
</protein>
<dbReference type="SUPFAM" id="SSF52540">
    <property type="entry name" value="P-loop containing nucleoside triphosphate hydrolases"/>
    <property type="match status" value="1"/>
</dbReference>
<evidence type="ECO:0000256" key="8">
    <source>
        <dbReference type="ARBA" id="ARBA00023136"/>
    </source>
</evidence>
<evidence type="ECO:0000256" key="7">
    <source>
        <dbReference type="ARBA" id="ARBA00022967"/>
    </source>
</evidence>
<dbReference type="NCBIfam" id="TIGR01166">
    <property type="entry name" value="cbiO"/>
    <property type="match status" value="1"/>
</dbReference>
<dbReference type="InterPro" id="IPR003593">
    <property type="entry name" value="AAA+_ATPase"/>
</dbReference>
<dbReference type="GO" id="GO:0032217">
    <property type="term" value="F:riboflavin transmembrane transporter activity"/>
    <property type="evidence" value="ECO:0007669"/>
    <property type="project" value="UniProtKB-ARBA"/>
</dbReference>
<evidence type="ECO:0000256" key="3">
    <source>
        <dbReference type="ARBA" id="ARBA00022448"/>
    </source>
</evidence>
<proteinExistence type="inferred from homology"/>
<dbReference type="EMBL" id="FIJK01000003">
    <property type="protein sequence ID" value="CYW00350.1"/>
    <property type="molecule type" value="Genomic_DNA"/>
</dbReference>
<evidence type="ECO:0000256" key="1">
    <source>
        <dbReference type="ARBA" id="ARBA00004202"/>
    </source>
</evidence>
<evidence type="ECO:0000256" key="4">
    <source>
        <dbReference type="ARBA" id="ARBA00022475"/>
    </source>
</evidence>
<dbReference type="InterPro" id="IPR005876">
    <property type="entry name" value="Co_trans_ATP-bd"/>
</dbReference>
<evidence type="ECO:0000256" key="10">
    <source>
        <dbReference type="RuleBase" id="RU364103"/>
    </source>
</evidence>
<evidence type="ECO:0000259" key="11">
    <source>
        <dbReference type="PROSITE" id="PS50893"/>
    </source>
</evidence>
<name>A0A0Z8M0W6_STRSU</name>
<dbReference type="CDD" id="cd03225">
    <property type="entry name" value="ABC_cobalt_CbiO_domain1"/>
    <property type="match status" value="1"/>
</dbReference>
<dbReference type="GO" id="GO:0042626">
    <property type="term" value="F:ATPase-coupled transmembrane transporter activity"/>
    <property type="evidence" value="ECO:0007669"/>
    <property type="project" value="TreeGrafter"/>
</dbReference>
<dbReference type="PANTHER" id="PTHR43553:SF24">
    <property type="entry name" value="ENERGY-COUPLING FACTOR TRANSPORTER ATP-BINDING PROTEIN ECFA1"/>
    <property type="match status" value="1"/>
</dbReference>
<accession>A0A0Z8M0W6</accession>
<evidence type="ECO:0000313" key="12">
    <source>
        <dbReference type="EMBL" id="CYW00350.1"/>
    </source>
</evidence>
<keyword evidence="12" id="KW-0378">Hydrolase</keyword>
<keyword evidence="3 10" id="KW-0813">Transport</keyword>
<dbReference type="FunFam" id="3.40.50.300:FF:000224">
    <property type="entry name" value="Energy-coupling factor transporter ATP-binding protein EcfA"/>
    <property type="match status" value="1"/>
</dbReference>
<dbReference type="Gene3D" id="3.40.50.300">
    <property type="entry name" value="P-loop containing nucleotide triphosphate hydrolases"/>
    <property type="match status" value="1"/>
</dbReference>
<evidence type="ECO:0000256" key="6">
    <source>
        <dbReference type="ARBA" id="ARBA00022840"/>
    </source>
</evidence>
<organism evidence="12 13">
    <name type="scientific">Streptococcus suis</name>
    <dbReference type="NCBI Taxonomy" id="1307"/>
    <lineage>
        <taxon>Bacteria</taxon>
        <taxon>Bacillati</taxon>
        <taxon>Bacillota</taxon>
        <taxon>Bacilli</taxon>
        <taxon>Lactobacillales</taxon>
        <taxon>Streptococcaceae</taxon>
        <taxon>Streptococcus</taxon>
    </lineage>
</organism>
<keyword evidence="7" id="KW-1278">Translocase</keyword>
<comment type="function">
    <text evidence="10">Part of an ABC transporter complex. Responsible for energy coupling to the transport system.</text>
</comment>
<dbReference type="Proteomes" id="UP000069526">
    <property type="component" value="Unassembled WGS sequence"/>
</dbReference>
<dbReference type="PROSITE" id="PS50893">
    <property type="entry name" value="ABC_TRANSPORTER_2"/>
    <property type="match status" value="1"/>
</dbReference>
<dbReference type="AlphaFoldDB" id="A0A0Z8M0W6"/>
<dbReference type="InterPro" id="IPR015856">
    <property type="entry name" value="ABC_transpr_CbiO/EcfA_su"/>
</dbReference>
<keyword evidence="4 10" id="KW-1003">Cell membrane</keyword>
<dbReference type="GO" id="GO:0016887">
    <property type="term" value="F:ATP hydrolysis activity"/>
    <property type="evidence" value="ECO:0007669"/>
    <property type="project" value="InterPro"/>
</dbReference>
<gene>
    <name evidence="12" type="primary">cbiO_1</name>
    <name evidence="12" type="ORF">ERS132539_00219</name>
</gene>
<evidence type="ECO:0000256" key="2">
    <source>
        <dbReference type="ARBA" id="ARBA00005417"/>
    </source>
</evidence>
<feature type="domain" description="ABC transporter" evidence="11">
    <location>
        <begin position="2"/>
        <end position="238"/>
    </location>
</feature>
<dbReference type="GO" id="GO:0043190">
    <property type="term" value="C:ATP-binding cassette (ABC) transporter complex"/>
    <property type="evidence" value="ECO:0007669"/>
    <property type="project" value="TreeGrafter"/>
</dbReference>